<protein>
    <recommendedName>
        <fullName evidence="3">Pyridoxamine 5'-phosphate oxidase</fullName>
    </recommendedName>
</protein>
<evidence type="ECO:0000313" key="1">
    <source>
        <dbReference type="EMBL" id="TWD93434.1"/>
    </source>
</evidence>
<dbReference type="Proteomes" id="UP000319671">
    <property type="component" value="Unassembled WGS sequence"/>
</dbReference>
<dbReference type="Gene3D" id="2.30.110.10">
    <property type="entry name" value="Electron Transport, Fmn-binding Protein, Chain A"/>
    <property type="match status" value="1"/>
</dbReference>
<dbReference type="AlphaFoldDB" id="A0A561CQU5"/>
<proteinExistence type="predicted"/>
<evidence type="ECO:0008006" key="3">
    <source>
        <dbReference type="Google" id="ProtNLM"/>
    </source>
</evidence>
<dbReference type="RefSeq" id="WP_186446611.1">
    <property type="nucleotide sequence ID" value="NZ_VIVN01000015.1"/>
</dbReference>
<dbReference type="InterPro" id="IPR012349">
    <property type="entry name" value="Split_barrel_FMN-bd"/>
</dbReference>
<reference evidence="1 2" key="1">
    <citation type="submission" date="2019-06" db="EMBL/GenBank/DDBJ databases">
        <title>Sorghum-associated microbial communities from plants grown in Nebraska, USA.</title>
        <authorList>
            <person name="Schachtman D."/>
        </authorList>
    </citation>
    <scope>NUCLEOTIDE SEQUENCE [LARGE SCALE GENOMIC DNA]</scope>
    <source>
        <strain evidence="1 2">2482</strain>
    </source>
</reference>
<sequence>MKTVESTLSHEMEELLQGQTLVFCHIYSKSLGKVISTALSWVFAIDCKTVRFVVDCKSKIVEAVNDHSEITLSFIGNGSVYSLSGPSKVKVEKTEDMTLKMAIIEIEVEDLRDITFYGAQIIQRPQFIKTYKESLIKKLDNEVKEAVYNL</sequence>
<name>A0A561CQU5_9BACI</name>
<evidence type="ECO:0000313" key="2">
    <source>
        <dbReference type="Proteomes" id="UP000319671"/>
    </source>
</evidence>
<comment type="caution">
    <text evidence="1">The sequence shown here is derived from an EMBL/GenBank/DDBJ whole genome shotgun (WGS) entry which is preliminary data.</text>
</comment>
<dbReference type="EMBL" id="VIVN01000015">
    <property type="protein sequence ID" value="TWD93434.1"/>
    <property type="molecule type" value="Genomic_DNA"/>
</dbReference>
<accession>A0A561CQU5</accession>
<dbReference type="NCBIfam" id="NF005232">
    <property type="entry name" value="PRK06733.1"/>
    <property type="match status" value="1"/>
</dbReference>
<keyword evidence="2" id="KW-1185">Reference proteome</keyword>
<organism evidence="1 2">
    <name type="scientific">Neobacillus bataviensis</name>
    <dbReference type="NCBI Taxonomy" id="220685"/>
    <lineage>
        <taxon>Bacteria</taxon>
        <taxon>Bacillati</taxon>
        <taxon>Bacillota</taxon>
        <taxon>Bacilli</taxon>
        <taxon>Bacillales</taxon>
        <taxon>Bacillaceae</taxon>
        <taxon>Neobacillus</taxon>
    </lineage>
</organism>
<gene>
    <name evidence="1" type="ORF">FB550_11571</name>
</gene>